<feature type="region of interest" description="Disordered" evidence="1">
    <location>
        <begin position="1"/>
        <end position="33"/>
    </location>
</feature>
<organism evidence="2 3">
    <name type="scientific">Novipirellula caenicola</name>
    <dbReference type="NCBI Taxonomy" id="1536901"/>
    <lineage>
        <taxon>Bacteria</taxon>
        <taxon>Pseudomonadati</taxon>
        <taxon>Planctomycetota</taxon>
        <taxon>Planctomycetia</taxon>
        <taxon>Pirellulales</taxon>
        <taxon>Pirellulaceae</taxon>
        <taxon>Novipirellula</taxon>
    </lineage>
</organism>
<name>A0ABP9VJ72_9BACT</name>
<keyword evidence="3" id="KW-1185">Reference proteome</keyword>
<comment type="caution">
    <text evidence="2">The sequence shown here is derived from an EMBL/GenBank/DDBJ whole genome shotgun (WGS) entry which is preliminary data.</text>
</comment>
<evidence type="ECO:0000313" key="2">
    <source>
        <dbReference type="EMBL" id="GAA5505257.1"/>
    </source>
</evidence>
<feature type="region of interest" description="Disordered" evidence="1">
    <location>
        <begin position="52"/>
        <end position="105"/>
    </location>
</feature>
<sequence>MHVGVNRAEGTSTIIAPDRPNQLAIKPSTANQSPKKIIAQANGHRWQCDAKSILQSSHQDDGRRKGRGSTNAGGRGKLEVQNGARELDPQKKEKKARKIQRSRAK</sequence>
<reference evidence="2 3" key="1">
    <citation type="submission" date="2024-02" db="EMBL/GenBank/DDBJ databases">
        <title>Rhodopirellula caenicola NBRC 110016.</title>
        <authorList>
            <person name="Ichikawa N."/>
            <person name="Katano-Makiyama Y."/>
            <person name="Hidaka K."/>
        </authorList>
    </citation>
    <scope>NUCLEOTIDE SEQUENCE [LARGE SCALE GENOMIC DNA]</scope>
    <source>
        <strain evidence="2 3">NBRC 110016</strain>
    </source>
</reference>
<gene>
    <name evidence="2" type="ORF">Rcae01_00701</name>
</gene>
<evidence type="ECO:0000256" key="1">
    <source>
        <dbReference type="SAM" id="MobiDB-lite"/>
    </source>
</evidence>
<dbReference type="Proteomes" id="UP001416858">
    <property type="component" value="Unassembled WGS sequence"/>
</dbReference>
<feature type="compositionally biased region" description="Basic residues" evidence="1">
    <location>
        <begin position="92"/>
        <end position="105"/>
    </location>
</feature>
<dbReference type="EMBL" id="BAABRO010000001">
    <property type="protein sequence ID" value="GAA5505257.1"/>
    <property type="molecule type" value="Genomic_DNA"/>
</dbReference>
<accession>A0ABP9VJ72</accession>
<evidence type="ECO:0000313" key="3">
    <source>
        <dbReference type="Proteomes" id="UP001416858"/>
    </source>
</evidence>
<proteinExistence type="predicted"/>
<protein>
    <submittedName>
        <fullName evidence="2">Uncharacterized protein</fullName>
    </submittedName>
</protein>